<dbReference type="InterPro" id="IPR003593">
    <property type="entry name" value="AAA+_ATPase"/>
</dbReference>
<dbReference type="InterPro" id="IPR003439">
    <property type="entry name" value="ABC_transporter-like_ATP-bd"/>
</dbReference>
<dbReference type="GO" id="GO:0015424">
    <property type="term" value="F:ABC-type amino acid transporter activity"/>
    <property type="evidence" value="ECO:0007669"/>
    <property type="project" value="InterPro"/>
</dbReference>
<dbReference type="SMART" id="SM00382">
    <property type="entry name" value="AAA"/>
    <property type="match status" value="1"/>
</dbReference>
<evidence type="ECO:0000313" key="8">
    <source>
        <dbReference type="EMBL" id="PWW32129.1"/>
    </source>
</evidence>
<organism evidence="8 9">
    <name type="scientific">Cytobacillus oceanisediminis</name>
    <dbReference type="NCBI Taxonomy" id="665099"/>
    <lineage>
        <taxon>Bacteria</taxon>
        <taxon>Bacillati</taxon>
        <taxon>Bacillota</taxon>
        <taxon>Bacilli</taxon>
        <taxon>Bacillales</taxon>
        <taxon>Bacillaceae</taxon>
        <taxon>Cytobacillus</taxon>
    </lineage>
</organism>
<dbReference type="InterPro" id="IPR027417">
    <property type="entry name" value="P-loop_NTPase"/>
</dbReference>
<keyword evidence="4" id="KW-0547">Nucleotide-binding</keyword>
<protein>
    <submittedName>
        <fullName evidence="8">Polar amino acid transport system ATP-binding protein/cystine transport system ATP-binding protein</fullName>
    </submittedName>
</protein>
<dbReference type="InterPro" id="IPR030679">
    <property type="entry name" value="ABC_ATPase_HisP-typ"/>
</dbReference>
<dbReference type="AlphaFoldDB" id="A0A2V3A5H6"/>
<name>A0A2V3A5H6_9BACI</name>
<dbReference type="PANTHER" id="PTHR43166:SF35">
    <property type="entry name" value="L-CYSTINE IMPORT ATP-BINDING PROTEIN TCYN"/>
    <property type="match status" value="1"/>
</dbReference>
<gene>
    <name evidence="8" type="ORF">DFO73_101392</name>
</gene>
<dbReference type="Proteomes" id="UP000247150">
    <property type="component" value="Unassembled WGS sequence"/>
</dbReference>
<dbReference type="Pfam" id="PF00005">
    <property type="entry name" value="ABC_tran"/>
    <property type="match status" value="1"/>
</dbReference>
<dbReference type="GO" id="GO:0005886">
    <property type="term" value="C:plasma membrane"/>
    <property type="evidence" value="ECO:0007669"/>
    <property type="project" value="UniProtKB-SubCell"/>
</dbReference>
<dbReference type="EMBL" id="QGTW01000001">
    <property type="protein sequence ID" value="PWW32129.1"/>
    <property type="molecule type" value="Genomic_DNA"/>
</dbReference>
<feature type="domain" description="ABC transporter" evidence="7">
    <location>
        <begin position="4"/>
        <end position="245"/>
    </location>
</feature>
<dbReference type="InterPro" id="IPR017871">
    <property type="entry name" value="ABC_transporter-like_CS"/>
</dbReference>
<evidence type="ECO:0000256" key="3">
    <source>
        <dbReference type="ARBA" id="ARBA00022475"/>
    </source>
</evidence>
<evidence type="ECO:0000256" key="6">
    <source>
        <dbReference type="ARBA" id="ARBA00023136"/>
    </source>
</evidence>
<dbReference type="Gene3D" id="3.40.50.300">
    <property type="entry name" value="P-loop containing nucleotide triphosphate hydrolases"/>
    <property type="match status" value="1"/>
</dbReference>
<evidence type="ECO:0000256" key="2">
    <source>
        <dbReference type="ARBA" id="ARBA00022448"/>
    </source>
</evidence>
<dbReference type="SUPFAM" id="SSF52540">
    <property type="entry name" value="P-loop containing nucleoside triphosphate hydrolases"/>
    <property type="match status" value="1"/>
</dbReference>
<dbReference type="CDD" id="cd03262">
    <property type="entry name" value="ABC_HisP_GlnQ"/>
    <property type="match status" value="1"/>
</dbReference>
<keyword evidence="5 8" id="KW-0067">ATP-binding</keyword>
<comment type="subcellular location">
    <subcellularLocation>
        <location evidence="1">Cell membrane</location>
        <topology evidence="1">Peripheral membrane protein</topology>
    </subcellularLocation>
</comment>
<evidence type="ECO:0000256" key="5">
    <source>
        <dbReference type="ARBA" id="ARBA00022840"/>
    </source>
</evidence>
<keyword evidence="3" id="KW-1003">Cell membrane</keyword>
<dbReference type="InterPro" id="IPR050086">
    <property type="entry name" value="MetN_ABC_transporter-like"/>
</dbReference>
<dbReference type="PIRSF" id="PIRSF039085">
    <property type="entry name" value="ABC_ATPase_HisP"/>
    <property type="match status" value="1"/>
</dbReference>
<dbReference type="PROSITE" id="PS50893">
    <property type="entry name" value="ABC_TRANSPORTER_2"/>
    <property type="match status" value="1"/>
</dbReference>
<reference evidence="8 9" key="1">
    <citation type="submission" date="2018-05" db="EMBL/GenBank/DDBJ databases">
        <title>Freshwater and sediment microbial communities from various areas in North America, analyzing microbe dynamics in response to fracking.</title>
        <authorList>
            <person name="Lamendella R."/>
        </authorList>
    </citation>
    <scope>NUCLEOTIDE SEQUENCE [LARGE SCALE GENOMIC DNA]</scope>
    <source>
        <strain evidence="8 9">15_TX</strain>
    </source>
</reference>
<comment type="caution">
    <text evidence="8">The sequence shown here is derived from an EMBL/GenBank/DDBJ whole genome shotgun (WGS) entry which is preliminary data.</text>
</comment>
<evidence type="ECO:0000259" key="7">
    <source>
        <dbReference type="PROSITE" id="PS50893"/>
    </source>
</evidence>
<dbReference type="PROSITE" id="PS00211">
    <property type="entry name" value="ABC_TRANSPORTER_1"/>
    <property type="match status" value="1"/>
</dbReference>
<evidence type="ECO:0000256" key="4">
    <source>
        <dbReference type="ARBA" id="ARBA00022741"/>
    </source>
</evidence>
<dbReference type="GO" id="GO:0005524">
    <property type="term" value="F:ATP binding"/>
    <property type="evidence" value="ECO:0007669"/>
    <property type="project" value="UniProtKB-KW"/>
</dbReference>
<accession>A0A2V3A5H6</accession>
<dbReference type="FunFam" id="3.40.50.300:FF:000020">
    <property type="entry name" value="Amino acid ABC transporter ATP-binding component"/>
    <property type="match status" value="1"/>
</dbReference>
<evidence type="ECO:0000256" key="1">
    <source>
        <dbReference type="ARBA" id="ARBA00004202"/>
    </source>
</evidence>
<dbReference type="GO" id="GO:0016887">
    <property type="term" value="F:ATP hydrolysis activity"/>
    <property type="evidence" value="ECO:0007669"/>
    <property type="project" value="InterPro"/>
</dbReference>
<dbReference type="RefSeq" id="WP_309042965.1">
    <property type="nucleotide sequence ID" value="NZ_QGTW01000001.1"/>
</dbReference>
<sequence>MSIIQLQNLKKRFGEIEVLHGINLSVNKSEVVVLMGPSGSGKSTLLRCLTFLEEPTEGTIKIGSQKIVAGGKSNRIRKNEIRELRKRTGFVFQQFNLFPHKTAIENVMEGPIVVQGMEKERAKEFAHSLLEKVGLGERCHHYPSQLSGGQQQRVAIARALSMNPAVMLYDEPTSALDPELVREVLQVMKDLAQEGMTMVVVTHEMKFAKEVADRVIFMDSGVIIEEGTSEVIFNSPKEERTKRFLMQVND</sequence>
<dbReference type="PANTHER" id="PTHR43166">
    <property type="entry name" value="AMINO ACID IMPORT ATP-BINDING PROTEIN"/>
    <property type="match status" value="1"/>
</dbReference>
<evidence type="ECO:0000313" key="9">
    <source>
        <dbReference type="Proteomes" id="UP000247150"/>
    </source>
</evidence>
<keyword evidence="2" id="KW-0813">Transport</keyword>
<keyword evidence="6" id="KW-0472">Membrane</keyword>
<proteinExistence type="predicted"/>